<keyword evidence="2" id="KW-0645">Protease</keyword>
<dbReference type="PROSITE" id="PS51767">
    <property type="entry name" value="PEPTIDASE_A1"/>
    <property type="match status" value="1"/>
</dbReference>
<gene>
    <name evidence="9" type="ORF">CSSPTR1EN2_LOCUS7801</name>
</gene>
<feature type="domain" description="Peptidase A1" evidence="8">
    <location>
        <begin position="145"/>
        <end position="504"/>
    </location>
</feature>
<evidence type="ECO:0000313" key="9">
    <source>
        <dbReference type="EMBL" id="CAK9205344.1"/>
    </source>
</evidence>
<evidence type="ECO:0000256" key="4">
    <source>
        <dbReference type="ARBA" id="ARBA00022801"/>
    </source>
</evidence>
<dbReference type="PROSITE" id="PS51257">
    <property type="entry name" value="PROKAR_LIPOPROTEIN"/>
    <property type="match status" value="1"/>
</dbReference>
<dbReference type="SUPFAM" id="SSF50630">
    <property type="entry name" value="Acid proteases"/>
    <property type="match status" value="1"/>
</dbReference>
<dbReference type="InterPro" id="IPR021109">
    <property type="entry name" value="Peptidase_aspartic_dom_sf"/>
</dbReference>
<feature type="chain" id="PRO_5047239443" description="Peptidase A1 domain-containing protein" evidence="7">
    <location>
        <begin position="21"/>
        <end position="508"/>
    </location>
</feature>
<keyword evidence="5" id="KW-0325">Glycoprotein</keyword>
<dbReference type="PANTHER" id="PTHR47967:SF128">
    <property type="entry name" value="ASPARTIC PROTEINASE CDR1-LIKE"/>
    <property type="match status" value="1"/>
</dbReference>
<dbReference type="InterPro" id="IPR032799">
    <property type="entry name" value="TAXi_C"/>
</dbReference>
<dbReference type="CDD" id="cd05476">
    <property type="entry name" value="pepsin_A_like_plant"/>
    <property type="match status" value="1"/>
</dbReference>
<proteinExistence type="inferred from homology"/>
<sequence>MGSLLRGALVLIAVLVAVGCTDLLQTAQCMGAAAGGEILSRRSLAAAHAGSSMYSSNMARKLAGRHESKSTQNQQVLRTRLLHRDHPDSPLSRSSTSNAKLSHTERMAAAVKRSWARRDYISSRGRLTREAGDFESQVTQDTGEYTMALSVGTPPQRFVAVMDTGSDLVWLNCMPCIQCINQPHGPPFDPSLSSSYSPASCVDNACTDFPNGQSSCAGTSSCEYFYAYGDGSSTTGDVAYETITVSNLDGSGTPISHVTFGCGHNQTGDSFNGADGLVGLGQGSFSLPSQLQNIYSDIFSYCLVGDATSSASTFLFGSPEGVIQGLVYTPIVTNSLIPTFYYVGMTGITVGGTQLDLPIGTFDIYLDGSGGVIMDSGTTLTYLNNDAYNAVVQAVQSLITYPIISSPLEGLDLMCFDVTGVDPASNISVPTMVFHFQSSDASSTGGPATVDYVLDLENVYVYLENAALCLTILPTMNGLSIIGNSAQVDHQIVFDRVNNQIGWASTTC</sequence>
<dbReference type="PANTHER" id="PTHR47967">
    <property type="entry name" value="OS07G0603500 PROTEIN-RELATED"/>
    <property type="match status" value="1"/>
</dbReference>
<evidence type="ECO:0000313" key="10">
    <source>
        <dbReference type="Proteomes" id="UP001497512"/>
    </source>
</evidence>
<feature type="compositionally biased region" description="Polar residues" evidence="6">
    <location>
        <begin position="91"/>
        <end position="101"/>
    </location>
</feature>
<organism evidence="9 10">
    <name type="scientific">Sphagnum troendelagicum</name>
    <dbReference type="NCBI Taxonomy" id="128251"/>
    <lineage>
        <taxon>Eukaryota</taxon>
        <taxon>Viridiplantae</taxon>
        <taxon>Streptophyta</taxon>
        <taxon>Embryophyta</taxon>
        <taxon>Bryophyta</taxon>
        <taxon>Sphagnophytina</taxon>
        <taxon>Sphagnopsida</taxon>
        <taxon>Sphagnales</taxon>
        <taxon>Sphagnaceae</taxon>
        <taxon>Sphagnum</taxon>
    </lineage>
</organism>
<dbReference type="InterPro" id="IPR032861">
    <property type="entry name" value="TAXi_N"/>
</dbReference>
<feature type="region of interest" description="Disordered" evidence="6">
    <location>
        <begin position="83"/>
        <end position="103"/>
    </location>
</feature>
<keyword evidence="10" id="KW-1185">Reference proteome</keyword>
<evidence type="ECO:0000256" key="3">
    <source>
        <dbReference type="ARBA" id="ARBA00022750"/>
    </source>
</evidence>
<evidence type="ECO:0000256" key="5">
    <source>
        <dbReference type="ARBA" id="ARBA00023180"/>
    </source>
</evidence>
<keyword evidence="3" id="KW-0064">Aspartyl protease</keyword>
<dbReference type="InterPro" id="IPR001461">
    <property type="entry name" value="Aspartic_peptidase_A1"/>
</dbReference>
<evidence type="ECO:0000259" key="8">
    <source>
        <dbReference type="PROSITE" id="PS51767"/>
    </source>
</evidence>
<evidence type="ECO:0000256" key="7">
    <source>
        <dbReference type="SAM" id="SignalP"/>
    </source>
</evidence>
<dbReference type="InterPro" id="IPR051708">
    <property type="entry name" value="Plant_Aspart_Prot_A1"/>
</dbReference>
<dbReference type="Pfam" id="PF14541">
    <property type="entry name" value="TAXi_C"/>
    <property type="match status" value="1"/>
</dbReference>
<feature type="signal peptide" evidence="7">
    <location>
        <begin position="1"/>
        <end position="20"/>
    </location>
</feature>
<dbReference type="InterPro" id="IPR033121">
    <property type="entry name" value="PEPTIDASE_A1"/>
</dbReference>
<name>A0ABP0TUE8_9BRYO</name>
<dbReference type="EMBL" id="OZ019907">
    <property type="protein sequence ID" value="CAK9205344.1"/>
    <property type="molecule type" value="Genomic_DNA"/>
</dbReference>
<dbReference type="PRINTS" id="PR00792">
    <property type="entry name" value="PEPSIN"/>
</dbReference>
<dbReference type="Pfam" id="PF14543">
    <property type="entry name" value="TAXi_N"/>
    <property type="match status" value="1"/>
</dbReference>
<dbReference type="Gene3D" id="2.40.70.10">
    <property type="entry name" value="Acid Proteases"/>
    <property type="match status" value="2"/>
</dbReference>
<evidence type="ECO:0000256" key="6">
    <source>
        <dbReference type="SAM" id="MobiDB-lite"/>
    </source>
</evidence>
<evidence type="ECO:0000256" key="2">
    <source>
        <dbReference type="ARBA" id="ARBA00022670"/>
    </source>
</evidence>
<dbReference type="Proteomes" id="UP001497512">
    <property type="component" value="Chromosome 15"/>
</dbReference>
<comment type="similarity">
    <text evidence="1">Belongs to the peptidase A1 family.</text>
</comment>
<keyword evidence="7" id="KW-0732">Signal</keyword>
<dbReference type="InterPro" id="IPR034161">
    <property type="entry name" value="Pepsin-like_plant"/>
</dbReference>
<evidence type="ECO:0000256" key="1">
    <source>
        <dbReference type="ARBA" id="ARBA00007447"/>
    </source>
</evidence>
<accession>A0ABP0TUE8</accession>
<reference evidence="9" key="1">
    <citation type="submission" date="2024-02" db="EMBL/GenBank/DDBJ databases">
        <authorList>
            <consortium name="ELIXIR-Norway"/>
            <consortium name="Elixir Norway"/>
        </authorList>
    </citation>
    <scope>NUCLEOTIDE SEQUENCE</scope>
</reference>
<protein>
    <recommendedName>
        <fullName evidence="8">Peptidase A1 domain-containing protein</fullName>
    </recommendedName>
</protein>
<keyword evidence="4" id="KW-0378">Hydrolase</keyword>